<dbReference type="NCBIfam" id="TIGR00229">
    <property type="entry name" value="sensory_box"/>
    <property type="match status" value="1"/>
</dbReference>
<evidence type="ECO:0000313" key="10">
    <source>
        <dbReference type="Proteomes" id="UP000295531"/>
    </source>
</evidence>
<dbReference type="GO" id="GO:0004888">
    <property type="term" value="F:transmembrane signaling receptor activity"/>
    <property type="evidence" value="ECO:0007669"/>
    <property type="project" value="InterPro"/>
</dbReference>
<dbReference type="CDD" id="cd11386">
    <property type="entry name" value="MCP_signal"/>
    <property type="match status" value="1"/>
</dbReference>
<keyword evidence="2" id="KW-0472">Membrane</keyword>
<dbReference type="InterPro" id="IPR000014">
    <property type="entry name" value="PAS"/>
</dbReference>
<keyword evidence="3 5" id="KW-0807">Transducer</keyword>
<evidence type="ECO:0000259" key="8">
    <source>
        <dbReference type="PROSITE" id="PS50192"/>
    </source>
</evidence>
<evidence type="ECO:0000256" key="5">
    <source>
        <dbReference type="PROSITE-ProRule" id="PRU00284"/>
    </source>
</evidence>
<dbReference type="SUPFAM" id="SSF58104">
    <property type="entry name" value="Methyl-accepting chemotaxis protein (MCP) signaling domain"/>
    <property type="match status" value="1"/>
</dbReference>
<evidence type="ECO:0000259" key="7">
    <source>
        <dbReference type="PROSITE" id="PS50112"/>
    </source>
</evidence>
<feature type="domain" description="PAS" evidence="7">
    <location>
        <begin position="25"/>
        <end position="76"/>
    </location>
</feature>
<dbReference type="FunFam" id="1.10.287.950:FF:000001">
    <property type="entry name" value="Methyl-accepting chemotaxis sensory transducer"/>
    <property type="match status" value="1"/>
</dbReference>
<comment type="similarity">
    <text evidence="4">Belongs to the methyl-accepting chemotaxis (MCP) protein family.</text>
</comment>
<evidence type="ECO:0000259" key="6">
    <source>
        <dbReference type="PROSITE" id="PS50111"/>
    </source>
</evidence>
<gene>
    <name evidence="9" type="ORF">DEU29_13016</name>
</gene>
<protein>
    <submittedName>
        <fullName evidence="9">Methyl-accepting chemotaxis sensory transducer with Pas/Pac sensor</fullName>
    </submittedName>
</protein>
<dbReference type="RefSeq" id="WP_133540810.1">
    <property type="nucleotide sequence ID" value="NZ_SNXI01000030.1"/>
</dbReference>
<keyword evidence="2" id="KW-0997">Cell inner membrane</keyword>
<dbReference type="Proteomes" id="UP000295531">
    <property type="component" value="Unassembled WGS sequence"/>
</dbReference>
<dbReference type="SUPFAM" id="SSF55785">
    <property type="entry name" value="PYP-like sensor domain (PAS domain)"/>
    <property type="match status" value="1"/>
</dbReference>
<dbReference type="AlphaFoldDB" id="A0A4V3CMA7"/>
<name>A0A4V3CMA7_9GAMM</name>
<feature type="domain" description="T-SNARE coiled-coil homology" evidence="8">
    <location>
        <begin position="436"/>
        <end position="498"/>
    </location>
</feature>
<keyword evidence="10" id="KW-1185">Reference proteome</keyword>
<dbReference type="InterPro" id="IPR004090">
    <property type="entry name" value="Chemotax_Me-accpt_rcpt"/>
</dbReference>
<feature type="domain" description="Methyl-accepting transducer" evidence="6">
    <location>
        <begin position="256"/>
        <end position="485"/>
    </location>
</feature>
<dbReference type="CDD" id="cd00130">
    <property type="entry name" value="PAS"/>
    <property type="match status" value="1"/>
</dbReference>
<dbReference type="GO" id="GO:0006935">
    <property type="term" value="P:chemotaxis"/>
    <property type="evidence" value="ECO:0007669"/>
    <property type="project" value="InterPro"/>
</dbReference>
<evidence type="ECO:0000313" key="9">
    <source>
        <dbReference type="EMBL" id="TDP27392.1"/>
    </source>
</evidence>
<dbReference type="Gene3D" id="1.10.287.950">
    <property type="entry name" value="Methyl-accepting chemotaxis protein"/>
    <property type="match status" value="1"/>
</dbReference>
<dbReference type="InterPro" id="IPR013655">
    <property type="entry name" value="PAS_fold_3"/>
</dbReference>
<dbReference type="EMBL" id="SNXI01000030">
    <property type="protein sequence ID" value="TDP27392.1"/>
    <property type="molecule type" value="Genomic_DNA"/>
</dbReference>
<proteinExistence type="inferred from homology"/>
<dbReference type="SMART" id="SM00283">
    <property type="entry name" value="MA"/>
    <property type="match status" value="1"/>
</dbReference>
<dbReference type="PANTHER" id="PTHR32089:SF74">
    <property type="entry name" value="METHYL-ACCEPTING CHEMOTAXIS PROTEIN AER"/>
    <property type="match status" value="1"/>
</dbReference>
<dbReference type="GO" id="GO:0007165">
    <property type="term" value="P:signal transduction"/>
    <property type="evidence" value="ECO:0007669"/>
    <property type="project" value="UniProtKB-KW"/>
</dbReference>
<dbReference type="PROSITE" id="PS50192">
    <property type="entry name" value="T_SNARE"/>
    <property type="match status" value="1"/>
</dbReference>
<keyword evidence="2" id="KW-1003">Cell membrane</keyword>
<dbReference type="InterPro" id="IPR035965">
    <property type="entry name" value="PAS-like_dom_sf"/>
</dbReference>
<dbReference type="PROSITE" id="PS50112">
    <property type="entry name" value="PAS"/>
    <property type="match status" value="1"/>
</dbReference>
<organism evidence="9 10">
    <name type="scientific">Idiomarina aquatica</name>
    <dbReference type="NCBI Taxonomy" id="1327752"/>
    <lineage>
        <taxon>Bacteria</taxon>
        <taxon>Pseudomonadati</taxon>
        <taxon>Pseudomonadota</taxon>
        <taxon>Gammaproteobacteria</taxon>
        <taxon>Alteromonadales</taxon>
        <taxon>Idiomarinaceae</taxon>
        <taxon>Idiomarina</taxon>
    </lineage>
</organism>
<dbReference type="InterPro" id="IPR004089">
    <property type="entry name" value="MCPsignal_dom"/>
</dbReference>
<dbReference type="Pfam" id="PF08447">
    <property type="entry name" value="PAS_3"/>
    <property type="match status" value="1"/>
</dbReference>
<dbReference type="Gene3D" id="3.30.450.20">
    <property type="entry name" value="PAS domain"/>
    <property type="match status" value="1"/>
</dbReference>
<dbReference type="InterPro" id="IPR000727">
    <property type="entry name" value="T_SNARE_dom"/>
</dbReference>
<dbReference type="Pfam" id="PF00015">
    <property type="entry name" value="MCPsignal"/>
    <property type="match status" value="1"/>
</dbReference>
<dbReference type="PROSITE" id="PS50111">
    <property type="entry name" value="CHEMOTAXIS_TRANSDUC_2"/>
    <property type="match status" value="1"/>
</dbReference>
<sequence>MKDNGPVTQKEKQIPAHYRLVSSTDLKGVITHCNQDFVDISGYSQEELIGSPHNILRHPDVPGPVFENMWKTIKRGKPWMGLVKNRAKNGDHYWVSAYVTPIMENGKPRGFESVRVPTTDERKQRAMAIYERINNGQAPLPWLKRLAYSTRDLSPVAVPGLIATAVVGTLAGLTPAMVTLAGTALSSALYGRYVSSMMQRLLDSRPEAFDSELVGMTYFATHGREAQLSMLLHSEAARNYTALTRIKDAVGGILKVAEDTQKQARESHAQVDRQTEATDQTATAMNEMATAIQEVAGTVEQNASQADFARENVDRSVALAREASEVIEGLHQAVEQIAMTVQALDQSTGAIGEAADLISSIADQTNLLALNAAIEAARAGEHGRGFSVVADEVRNLASRTTDSTDSIHQVIAKLRERAKDAVEVSKQGEQTAADGVEKVRKADEALQEIARSIEQIADMSTQMASAVEEQSGVAEHISEQVTHISDIAKQTQHTSEQTESSSQQLQDTVKQLYELIERFNLKN</sequence>
<evidence type="ECO:0000256" key="2">
    <source>
        <dbReference type="ARBA" id="ARBA00022519"/>
    </source>
</evidence>
<dbReference type="PRINTS" id="PR00260">
    <property type="entry name" value="CHEMTRNSDUCR"/>
</dbReference>
<comment type="subcellular location">
    <subcellularLocation>
        <location evidence="1">Cell inner membrane</location>
        <topology evidence="1">Multi-pass membrane protein</topology>
    </subcellularLocation>
</comment>
<evidence type="ECO:0000256" key="1">
    <source>
        <dbReference type="ARBA" id="ARBA00004429"/>
    </source>
</evidence>
<dbReference type="OrthoDB" id="5675566at2"/>
<dbReference type="PANTHER" id="PTHR32089">
    <property type="entry name" value="METHYL-ACCEPTING CHEMOTAXIS PROTEIN MCPB"/>
    <property type="match status" value="1"/>
</dbReference>
<accession>A0A4V3CMA7</accession>
<reference evidence="9 10" key="1">
    <citation type="submission" date="2019-03" db="EMBL/GenBank/DDBJ databases">
        <title>Freshwater and sediment microbial communities from various areas in North America, analyzing microbe dynamics in response to fracking.</title>
        <authorList>
            <person name="Lamendella R."/>
        </authorList>
    </citation>
    <scope>NUCLEOTIDE SEQUENCE [LARGE SCALE GENOMIC DNA]</scope>
    <source>
        <strain evidence="9 10">18_TX</strain>
    </source>
</reference>
<comment type="caution">
    <text evidence="9">The sequence shown here is derived from an EMBL/GenBank/DDBJ whole genome shotgun (WGS) entry which is preliminary data.</text>
</comment>
<evidence type="ECO:0000256" key="4">
    <source>
        <dbReference type="ARBA" id="ARBA00029447"/>
    </source>
</evidence>
<dbReference type="GO" id="GO:0005886">
    <property type="term" value="C:plasma membrane"/>
    <property type="evidence" value="ECO:0007669"/>
    <property type="project" value="UniProtKB-SubCell"/>
</dbReference>
<evidence type="ECO:0000256" key="3">
    <source>
        <dbReference type="ARBA" id="ARBA00023224"/>
    </source>
</evidence>